<accession>A0A915D2A7</accession>
<proteinExistence type="predicted"/>
<dbReference type="AlphaFoldDB" id="A0A915D2A7"/>
<name>A0A915D2A7_9BILA</name>
<sequence>MRQRSSLNVQRCSQCSSNVSPVPIPLQWSCQLLSSLKQSSSQLKSVLHMGYQSIPANNDVCNSWAAQSGLVTETSVHGSKLCKDDAVLPVNSDTYKPEIGHSSGCKDCYNFSKTMTQILNASELLSSGLLKQICESDKEMTAAAKKMCAHVIKEVLLPALDATSTFMSYEVLCKQITGECKSNIEK</sequence>
<keyword evidence="1" id="KW-1185">Reference proteome</keyword>
<evidence type="ECO:0000313" key="1">
    <source>
        <dbReference type="Proteomes" id="UP000887574"/>
    </source>
</evidence>
<reference evidence="2" key="1">
    <citation type="submission" date="2022-11" db="UniProtKB">
        <authorList>
            <consortium name="WormBaseParasite"/>
        </authorList>
    </citation>
    <scope>IDENTIFICATION</scope>
</reference>
<evidence type="ECO:0000313" key="2">
    <source>
        <dbReference type="WBParaSite" id="jg14637"/>
    </source>
</evidence>
<dbReference type="WBParaSite" id="jg14637">
    <property type="protein sequence ID" value="jg14637"/>
    <property type="gene ID" value="jg14637"/>
</dbReference>
<dbReference type="Proteomes" id="UP000887574">
    <property type="component" value="Unplaced"/>
</dbReference>
<protein>
    <submittedName>
        <fullName evidence="2">Saposin B-type domain-containing protein</fullName>
    </submittedName>
</protein>
<organism evidence="1 2">
    <name type="scientific">Ditylenchus dipsaci</name>
    <dbReference type="NCBI Taxonomy" id="166011"/>
    <lineage>
        <taxon>Eukaryota</taxon>
        <taxon>Metazoa</taxon>
        <taxon>Ecdysozoa</taxon>
        <taxon>Nematoda</taxon>
        <taxon>Chromadorea</taxon>
        <taxon>Rhabditida</taxon>
        <taxon>Tylenchina</taxon>
        <taxon>Tylenchomorpha</taxon>
        <taxon>Sphaerularioidea</taxon>
        <taxon>Anguinidae</taxon>
        <taxon>Anguininae</taxon>
        <taxon>Ditylenchus</taxon>
    </lineage>
</organism>